<comment type="subunit">
    <text evidence="5">Monomer.</text>
</comment>
<evidence type="ECO:0000313" key="15">
    <source>
        <dbReference type="Proteomes" id="UP000316775"/>
    </source>
</evidence>
<evidence type="ECO:0000256" key="3">
    <source>
        <dbReference type="ARBA" id="ARBA00004418"/>
    </source>
</evidence>
<dbReference type="Gene3D" id="3.60.15.10">
    <property type="entry name" value="Ribonuclease Z/Hydroxyacylglutathione hydrolase-like"/>
    <property type="match status" value="1"/>
</dbReference>
<keyword evidence="7" id="KW-0479">Metal-binding</keyword>
<dbReference type="Pfam" id="PF00753">
    <property type="entry name" value="Lactamase_B"/>
    <property type="match status" value="1"/>
</dbReference>
<name>A0A4Y4AVQ3_9FLAO</name>
<comment type="similarity">
    <text evidence="4">Belongs to the metallo-beta-lactamase superfamily. Class-B beta-lactamase family.</text>
</comment>
<comment type="subcellular location">
    <subcellularLocation>
        <location evidence="3">Periplasm</location>
    </subcellularLocation>
</comment>
<dbReference type="SMART" id="SM00849">
    <property type="entry name" value="Lactamase_B"/>
    <property type="match status" value="1"/>
</dbReference>
<comment type="caution">
    <text evidence="14">The sequence shown here is derived from an EMBL/GenBank/DDBJ whole genome shotgun (WGS) entry which is preliminary data.</text>
</comment>
<evidence type="ECO:0000256" key="5">
    <source>
        <dbReference type="ARBA" id="ARBA00011245"/>
    </source>
</evidence>
<evidence type="ECO:0000256" key="12">
    <source>
        <dbReference type="ARBA" id="ARBA00023251"/>
    </source>
</evidence>
<keyword evidence="8" id="KW-0732">Signal</keyword>
<dbReference type="InterPro" id="IPR058199">
    <property type="entry name" value="BlaB//VIM/IMP-1"/>
</dbReference>
<dbReference type="SUPFAM" id="SSF56281">
    <property type="entry name" value="Metallo-hydrolase/oxidoreductase"/>
    <property type="match status" value="1"/>
</dbReference>
<keyword evidence="11" id="KW-0862">Zinc</keyword>
<gene>
    <name evidence="14" type="primary">bla</name>
    <name evidence="14" type="ORF">FFL01_18370</name>
</gene>
<dbReference type="InterPro" id="IPR036866">
    <property type="entry name" value="RibonucZ/Hydroxyglut_hydro"/>
</dbReference>
<evidence type="ECO:0000256" key="7">
    <source>
        <dbReference type="ARBA" id="ARBA00022723"/>
    </source>
</evidence>
<evidence type="ECO:0000256" key="10">
    <source>
        <dbReference type="ARBA" id="ARBA00022801"/>
    </source>
</evidence>
<feature type="domain" description="Metallo-beta-lactamase" evidence="13">
    <location>
        <begin position="79"/>
        <end position="250"/>
    </location>
</feature>
<dbReference type="PANTHER" id="PTHR42951">
    <property type="entry name" value="METALLO-BETA-LACTAMASE DOMAIN-CONTAINING"/>
    <property type="match status" value="1"/>
</dbReference>
<evidence type="ECO:0000256" key="8">
    <source>
        <dbReference type="ARBA" id="ARBA00022729"/>
    </source>
</evidence>
<evidence type="ECO:0000256" key="6">
    <source>
        <dbReference type="ARBA" id="ARBA00012865"/>
    </source>
</evidence>
<evidence type="ECO:0000256" key="9">
    <source>
        <dbReference type="ARBA" id="ARBA00022764"/>
    </source>
</evidence>
<dbReference type="OrthoDB" id="9769598at2"/>
<dbReference type="STRING" id="983.SAMN05443543_103306"/>
<dbReference type="Proteomes" id="UP000316775">
    <property type="component" value="Unassembled WGS sequence"/>
</dbReference>
<dbReference type="EMBL" id="BJNP01000017">
    <property type="protein sequence ID" value="GEC72298.1"/>
    <property type="molecule type" value="Genomic_DNA"/>
</dbReference>
<sequence length="269" mass="30273">MQKYLLLFSILINLSFVSCIESSKHSKNKLNQTNSKEDSIPSKDSLIVYQTDNLIIKKLSKHIYVHISYLDTKTFGKVPCNGMLVVNKNEGIVFDTPAEEKSSEELINFTNNQLKSKIIALIPTHFHKDCVGGILKFEDHNIPTYITIKTKDLMESNNQVFTKPVVEFVDSLTLNAGNKKVYARYFGEGHTKDNIIGYFPEDNAIFGGCLFKEVGASKGNLEDANTNEWSATVVKIKNKYPKARIVIPGHGEVGGPELFDYTIKLFEIK</sequence>
<accession>A0A4Y4AVQ3</accession>
<dbReference type="NCBIfam" id="NF033088">
    <property type="entry name" value="bla_subclass_B1"/>
    <property type="match status" value="1"/>
</dbReference>
<evidence type="ECO:0000256" key="2">
    <source>
        <dbReference type="ARBA" id="ARBA00001947"/>
    </source>
</evidence>
<evidence type="ECO:0000259" key="13">
    <source>
        <dbReference type="SMART" id="SM00849"/>
    </source>
</evidence>
<dbReference type="RefSeq" id="WP_073243629.1">
    <property type="nucleotide sequence ID" value="NZ_BJNP01000017.1"/>
</dbReference>
<comment type="cofactor">
    <cofactor evidence="2">
        <name>Zn(2+)</name>
        <dbReference type="ChEBI" id="CHEBI:29105"/>
    </cofactor>
</comment>
<evidence type="ECO:0000256" key="1">
    <source>
        <dbReference type="ARBA" id="ARBA00001526"/>
    </source>
</evidence>
<dbReference type="CDD" id="cd16302">
    <property type="entry name" value="CcrA-like_MBL-B1"/>
    <property type="match status" value="1"/>
</dbReference>
<dbReference type="AlphaFoldDB" id="A0A4Y4AVQ3"/>
<keyword evidence="12" id="KW-0046">Antibiotic resistance</keyword>
<dbReference type="PANTHER" id="PTHR42951:SF4">
    <property type="entry name" value="ACYL-COENZYME A THIOESTERASE MBLAC2"/>
    <property type="match status" value="1"/>
</dbReference>
<dbReference type="EC" id="3.5.2.6" evidence="6"/>
<dbReference type="InterPro" id="IPR050855">
    <property type="entry name" value="NDM-1-like"/>
</dbReference>
<dbReference type="PROSITE" id="PS51257">
    <property type="entry name" value="PROKAR_LIPOPROTEIN"/>
    <property type="match status" value="1"/>
</dbReference>
<keyword evidence="10" id="KW-0378">Hydrolase</keyword>
<evidence type="ECO:0000313" key="14">
    <source>
        <dbReference type="EMBL" id="GEC72298.1"/>
    </source>
</evidence>
<protein>
    <recommendedName>
        <fullName evidence="6">beta-lactamase</fullName>
        <ecNumber evidence="6">3.5.2.6</ecNumber>
    </recommendedName>
</protein>
<organism evidence="14 15">
    <name type="scientific">Flavobacterium flevense</name>
    <dbReference type="NCBI Taxonomy" id="983"/>
    <lineage>
        <taxon>Bacteria</taxon>
        <taxon>Pseudomonadati</taxon>
        <taxon>Bacteroidota</taxon>
        <taxon>Flavobacteriia</taxon>
        <taxon>Flavobacteriales</taxon>
        <taxon>Flavobacteriaceae</taxon>
        <taxon>Flavobacterium</taxon>
    </lineage>
</organism>
<evidence type="ECO:0000256" key="11">
    <source>
        <dbReference type="ARBA" id="ARBA00022833"/>
    </source>
</evidence>
<reference evidence="14 15" key="1">
    <citation type="submission" date="2019-06" db="EMBL/GenBank/DDBJ databases">
        <title>Whole genome shotgun sequence of Flavobacterium flevense NBRC 14960.</title>
        <authorList>
            <person name="Hosoyama A."/>
            <person name="Uohara A."/>
            <person name="Ohji S."/>
            <person name="Ichikawa N."/>
        </authorList>
    </citation>
    <scope>NUCLEOTIDE SEQUENCE [LARGE SCALE GENOMIC DNA]</scope>
    <source>
        <strain evidence="14 15">NBRC 14960</strain>
    </source>
</reference>
<keyword evidence="9" id="KW-0574">Periplasm</keyword>
<keyword evidence="15" id="KW-1185">Reference proteome</keyword>
<dbReference type="InterPro" id="IPR001279">
    <property type="entry name" value="Metallo-B-lactamas"/>
</dbReference>
<dbReference type="GO" id="GO:0017001">
    <property type="term" value="P:antibiotic catabolic process"/>
    <property type="evidence" value="ECO:0007669"/>
    <property type="project" value="UniProtKB-ARBA"/>
</dbReference>
<evidence type="ECO:0000256" key="4">
    <source>
        <dbReference type="ARBA" id="ARBA00005250"/>
    </source>
</evidence>
<proteinExistence type="inferred from homology"/>
<comment type="catalytic activity">
    <reaction evidence="1">
        <text>a beta-lactam + H2O = a substituted beta-amino acid</text>
        <dbReference type="Rhea" id="RHEA:20401"/>
        <dbReference type="ChEBI" id="CHEBI:15377"/>
        <dbReference type="ChEBI" id="CHEBI:35627"/>
        <dbReference type="ChEBI" id="CHEBI:140347"/>
        <dbReference type="EC" id="3.5.2.6"/>
    </reaction>
</comment>